<keyword evidence="2" id="KW-0812">Transmembrane</keyword>
<keyword evidence="2" id="KW-1134">Transmembrane beta strand</keyword>
<dbReference type="Gene3D" id="2.20.200.10">
    <property type="entry name" value="Outer membrane efflux proteins (OEP)"/>
    <property type="match status" value="1"/>
</dbReference>
<dbReference type="InterPro" id="IPR003423">
    <property type="entry name" value="OMP_efflux"/>
</dbReference>
<feature type="coiled-coil region" evidence="3">
    <location>
        <begin position="221"/>
        <end position="248"/>
    </location>
</feature>
<keyword evidence="2 4" id="KW-0449">Lipoprotein</keyword>
<dbReference type="AlphaFoldDB" id="A0A3G9G072"/>
<feature type="signal peptide" evidence="2">
    <location>
        <begin position="1"/>
        <end position="27"/>
    </location>
</feature>
<keyword evidence="2" id="KW-0472">Membrane</keyword>
<dbReference type="Pfam" id="PF02321">
    <property type="entry name" value="OEP"/>
    <property type="match status" value="2"/>
</dbReference>
<dbReference type="InterPro" id="IPR010131">
    <property type="entry name" value="MdtP/NodT-like"/>
</dbReference>
<dbReference type="PANTHER" id="PTHR30203">
    <property type="entry name" value="OUTER MEMBRANE CATION EFFLUX PROTEIN"/>
    <property type="match status" value="1"/>
</dbReference>
<evidence type="ECO:0000313" key="4">
    <source>
        <dbReference type="EMBL" id="BBF80016.1"/>
    </source>
</evidence>
<protein>
    <submittedName>
        <fullName evidence="4">RND efflux system, outer membrane lipoprotein CmeC</fullName>
    </submittedName>
</protein>
<dbReference type="Proteomes" id="UP000278756">
    <property type="component" value="Chromosome 1"/>
</dbReference>
<evidence type="ECO:0000313" key="5">
    <source>
        <dbReference type="Proteomes" id="UP000278756"/>
    </source>
</evidence>
<dbReference type="EMBL" id="AP018827">
    <property type="protein sequence ID" value="BBF80016.1"/>
    <property type="molecule type" value="Genomic_DNA"/>
</dbReference>
<evidence type="ECO:0000256" key="3">
    <source>
        <dbReference type="SAM" id="Coils"/>
    </source>
</evidence>
<keyword evidence="2" id="KW-0732">Signal</keyword>
<feature type="chain" id="PRO_5017848032" evidence="2">
    <location>
        <begin position="28"/>
        <end position="471"/>
    </location>
</feature>
<comment type="similarity">
    <text evidence="1 2">Belongs to the outer membrane factor (OMF) (TC 1.B.17) family.</text>
</comment>
<dbReference type="OrthoDB" id="7181739at2"/>
<reference evidence="5" key="1">
    <citation type="journal article" date="2017" name="Biotechnol. Biofuels">
        <title>Evaluation of environmental bacterial communities as a factor affecting the growth of duckweed Lemna minor.</title>
        <authorList>
            <person name="Ishizawa H."/>
            <person name="Kuroda M."/>
            <person name="Morikawa M."/>
            <person name="Ike M."/>
        </authorList>
    </citation>
    <scope>NUCLEOTIDE SEQUENCE [LARGE SCALE GENOMIC DNA]</scope>
    <source>
        <strain evidence="5">M6</strain>
    </source>
</reference>
<dbReference type="GO" id="GO:0005886">
    <property type="term" value="C:plasma membrane"/>
    <property type="evidence" value="ECO:0007669"/>
    <property type="project" value="UniProtKB-SubCell"/>
</dbReference>
<gene>
    <name evidence="4" type="ORF">EM6_0594</name>
</gene>
<accession>A0A3G9G072</accession>
<reference evidence="5" key="2">
    <citation type="journal article" date="2017" name="Plant Physiol. Biochem.">
        <title>Differential oxidative and antioxidative response of duckweed Lemna minor toward plant growth promoting/inhibiting bacteria.</title>
        <authorList>
            <person name="Ishizawa H."/>
            <person name="Kuroda M."/>
            <person name="Morikawa M."/>
            <person name="Ike M."/>
        </authorList>
    </citation>
    <scope>NUCLEOTIDE SEQUENCE [LARGE SCALE GENOMIC DNA]</scope>
    <source>
        <strain evidence="5">M6</strain>
    </source>
</reference>
<name>A0A3G9G072_9CAUL</name>
<evidence type="ECO:0000256" key="1">
    <source>
        <dbReference type="ARBA" id="ARBA00007613"/>
    </source>
</evidence>
<keyword evidence="2" id="KW-0564">Palmitate</keyword>
<organism evidence="4 5">
    <name type="scientific">Asticcacaulis excentricus</name>
    <dbReference type="NCBI Taxonomy" id="78587"/>
    <lineage>
        <taxon>Bacteria</taxon>
        <taxon>Pseudomonadati</taxon>
        <taxon>Pseudomonadota</taxon>
        <taxon>Alphaproteobacteria</taxon>
        <taxon>Caulobacterales</taxon>
        <taxon>Caulobacteraceae</taxon>
        <taxon>Asticcacaulis</taxon>
    </lineage>
</organism>
<dbReference type="Gene3D" id="1.20.1600.10">
    <property type="entry name" value="Outer membrane efflux proteins (OEP)"/>
    <property type="match status" value="1"/>
</dbReference>
<keyword evidence="3" id="KW-0175">Coiled coil</keyword>
<comment type="subcellular location">
    <subcellularLocation>
        <location evidence="2">Cell membrane</location>
        <topology evidence="2">Lipid-anchor</topology>
    </subcellularLocation>
</comment>
<dbReference type="NCBIfam" id="TIGR01845">
    <property type="entry name" value="outer_NodT"/>
    <property type="match status" value="1"/>
</dbReference>
<dbReference type="SUPFAM" id="SSF56954">
    <property type="entry name" value="Outer membrane efflux proteins (OEP)"/>
    <property type="match status" value="1"/>
</dbReference>
<dbReference type="PROSITE" id="PS51257">
    <property type="entry name" value="PROKAR_LIPOPROTEIN"/>
    <property type="match status" value="1"/>
</dbReference>
<dbReference type="PANTHER" id="PTHR30203:SF33">
    <property type="entry name" value="BLR4455 PROTEIN"/>
    <property type="match status" value="1"/>
</dbReference>
<proteinExistence type="inferred from homology"/>
<evidence type="ECO:0000256" key="2">
    <source>
        <dbReference type="RuleBase" id="RU362097"/>
    </source>
</evidence>
<sequence>MPKRDWSRFGVIPLTFAALLLTGCATAPLTQDAGLTPPAAFKAPATTETTAPPLAQTADAFWLIFGDPVLDDLEARAMTRNTDVAIAAARVQQARALIRQARAVQLPQVSAGLQSSRASQTGQSPKASTLHAAGLDLGYEVDLTGRLSKATQAATLDASAAEDTAKWAQLLVQGAVAETYFALRALDEDRAIVAETLETYQGTLSVTQNRYAAGDVAELDVVRLQTEVATTAAELKALNRQRARVENALSLLVGDLPSTFRVEAKSWEAQPWAGAVSLIPAGLPSELLTRRPDVTAAEKAMQAAQKRVGIARAAWFPRLSLTASAGGASNELSDIFSEGARNWSLTAIVAQAIFDGGQRKAGVELAQGDLAIAFAQYRQSVLVAFGDVENALSDIDGLTGEAETQATALAAARRALDLSQARYRHGYVSQLEVLDAQRSYLRIRRQDLQVRAQQYQATVRLIRALGGDWTV</sequence>
<dbReference type="GO" id="GO:0015562">
    <property type="term" value="F:efflux transmembrane transporter activity"/>
    <property type="evidence" value="ECO:0007669"/>
    <property type="project" value="InterPro"/>
</dbReference>